<evidence type="ECO:0000313" key="3">
    <source>
        <dbReference type="Proteomes" id="UP001174934"/>
    </source>
</evidence>
<sequence>MQPQQQPEILGVQPQTTPAPAPVSPFFPFYAPSFNLPLIGLFIAIVLTIIHGWLALRARSIYAALFSKAAMAVFYLSWVFTAGSGSILAFALVLTYTRLMRWITPAEHFNASTTWVPPAHQSLCILIPQSLADGLGLLSSGLIIKPPPAHLASVSAVLEMLVWIVFACLVMHFVYVSRKWKLEERGIKQQSLKLGLALVASTVLLSVRGIMQVFERDVFSELSTLATLDPKTLPIVATKEWPIYAFDYLPSILILTIMAIHNPGFYLPKQLLGIWVRP</sequence>
<name>A0AA40C7E9_9PEZI</name>
<accession>A0AA40C7E9</accession>
<keyword evidence="1" id="KW-0812">Transmembrane</keyword>
<gene>
    <name evidence="2" type="ORF">B0T17DRAFT_614261</name>
</gene>
<feature type="transmembrane region" description="Helical" evidence="1">
    <location>
        <begin position="75"/>
        <end position="96"/>
    </location>
</feature>
<feature type="transmembrane region" description="Helical" evidence="1">
    <location>
        <begin position="34"/>
        <end position="54"/>
    </location>
</feature>
<keyword evidence="3" id="KW-1185">Reference proteome</keyword>
<comment type="caution">
    <text evidence="2">The sequence shown here is derived from an EMBL/GenBank/DDBJ whole genome shotgun (WGS) entry which is preliminary data.</text>
</comment>
<keyword evidence="1" id="KW-1133">Transmembrane helix</keyword>
<dbReference type="AlphaFoldDB" id="A0AA40C7E9"/>
<feature type="transmembrane region" description="Helical" evidence="1">
    <location>
        <begin position="151"/>
        <end position="174"/>
    </location>
</feature>
<organism evidence="2 3">
    <name type="scientific">Bombardia bombarda</name>
    <dbReference type="NCBI Taxonomy" id="252184"/>
    <lineage>
        <taxon>Eukaryota</taxon>
        <taxon>Fungi</taxon>
        <taxon>Dikarya</taxon>
        <taxon>Ascomycota</taxon>
        <taxon>Pezizomycotina</taxon>
        <taxon>Sordariomycetes</taxon>
        <taxon>Sordariomycetidae</taxon>
        <taxon>Sordariales</taxon>
        <taxon>Lasiosphaeriaceae</taxon>
        <taxon>Bombardia</taxon>
    </lineage>
</organism>
<dbReference type="Proteomes" id="UP001174934">
    <property type="component" value="Unassembled WGS sequence"/>
</dbReference>
<keyword evidence="1" id="KW-0472">Membrane</keyword>
<feature type="transmembrane region" description="Helical" evidence="1">
    <location>
        <begin position="248"/>
        <end position="267"/>
    </location>
</feature>
<dbReference type="EMBL" id="JAULSR010000002">
    <property type="protein sequence ID" value="KAK0628326.1"/>
    <property type="molecule type" value="Genomic_DNA"/>
</dbReference>
<evidence type="ECO:0000313" key="2">
    <source>
        <dbReference type="EMBL" id="KAK0628326.1"/>
    </source>
</evidence>
<proteinExistence type="predicted"/>
<evidence type="ECO:0000256" key="1">
    <source>
        <dbReference type="SAM" id="Phobius"/>
    </source>
</evidence>
<reference evidence="2" key="1">
    <citation type="submission" date="2023-06" db="EMBL/GenBank/DDBJ databases">
        <title>Genome-scale phylogeny and comparative genomics of the fungal order Sordariales.</title>
        <authorList>
            <consortium name="Lawrence Berkeley National Laboratory"/>
            <person name="Hensen N."/>
            <person name="Bonometti L."/>
            <person name="Westerberg I."/>
            <person name="Brannstrom I.O."/>
            <person name="Guillou S."/>
            <person name="Cros-Aarteil S."/>
            <person name="Calhoun S."/>
            <person name="Haridas S."/>
            <person name="Kuo A."/>
            <person name="Mondo S."/>
            <person name="Pangilinan J."/>
            <person name="Riley R."/>
            <person name="LaButti K."/>
            <person name="Andreopoulos B."/>
            <person name="Lipzen A."/>
            <person name="Chen C."/>
            <person name="Yanf M."/>
            <person name="Daum C."/>
            <person name="Ng V."/>
            <person name="Clum A."/>
            <person name="Steindorff A."/>
            <person name="Ohm R."/>
            <person name="Martin F."/>
            <person name="Silar P."/>
            <person name="Natvig D."/>
            <person name="Lalanne C."/>
            <person name="Gautier V."/>
            <person name="Ament-velasquez S.L."/>
            <person name="Kruys A."/>
            <person name="Hutchinson M.I."/>
            <person name="Powell A.J."/>
            <person name="Barry K."/>
            <person name="Miller A.N."/>
            <person name="Grigoriev I.V."/>
            <person name="Debuchy R."/>
            <person name="Gladieux P."/>
            <person name="Thoren M.H."/>
            <person name="Johannesson H."/>
        </authorList>
    </citation>
    <scope>NUCLEOTIDE SEQUENCE</scope>
    <source>
        <strain evidence="2">SMH3391-2</strain>
    </source>
</reference>
<protein>
    <submittedName>
        <fullName evidence="2">Uncharacterized protein</fullName>
    </submittedName>
</protein>